<accession>A0A974BNF3</accession>
<proteinExistence type="predicted"/>
<name>A0A974BNF3_XENLA</name>
<dbReference type="Proteomes" id="UP000694892">
    <property type="component" value="Unassembled WGS sequence"/>
</dbReference>
<reference evidence="1" key="1">
    <citation type="submission" date="2016-05" db="EMBL/GenBank/DDBJ databases">
        <title>WGS assembly of Xenopus laevis.</title>
        <authorList>
            <person name="Session A."/>
            <person name="Uno Y."/>
            <person name="Kwon T."/>
            <person name="Chapman J."/>
            <person name="Toyoda A."/>
            <person name="Takahashi S."/>
            <person name="Fukui A."/>
            <person name="Hikosaka A."/>
            <person name="Putnam N."/>
            <person name="Stites J."/>
            <person name="Van Heeringen S."/>
            <person name="Quigley I."/>
            <person name="Heinz S."/>
            <person name="Hellsten U."/>
            <person name="Lyons J."/>
            <person name="Suzuki A."/>
            <person name="Kondo M."/>
            <person name="Ogino H."/>
            <person name="Ochi H."/>
            <person name="Bogdanovic O."/>
            <person name="Lister R."/>
            <person name="Georgiou G."/>
            <person name="Paranjpe S."/>
            <person name="Van Kruijsbergen I."/>
            <person name="Mozaffari S."/>
            <person name="Shu S."/>
            <person name="Schmutz J."/>
            <person name="Jenkins J."/>
            <person name="Grimwood J."/>
            <person name="Carlson J."/>
            <person name="Mitros T."/>
            <person name="Simakov O."/>
            <person name="Heald R."/>
            <person name="Miller K."/>
            <person name="Haudenschild C."/>
            <person name="Kuroki Y."/>
            <person name="Tanaka T."/>
            <person name="Michiue T."/>
            <person name="Watanabe M."/>
            <person name="Kinoshita T."/>
            <person name="Ohta Y."/>
            <person name="Mawaribuchi S."/>
            <person name="Suzuki Y."/>
            <person name="Haramoto Y."/>
            <person name="Yamamoto T."/>
            <person name="Takagi C."/>
            <person name="Kitzman J."/>
            <person name="Shendure J."/>
            <person name="Nakayama T."/>
            <person name="Izutsu Y."/>
            <person name="Robert J."/>
            <person name="Dichmann D."/>
            <person name="Flajnik M."/>
            <person name="Houston D."/>
            <person name="Marcotte E."/>
            <person name="Wallingford J."/>
            <person name="Ito Y."/>
            <person name="Asashima M."/>
            <person name="Ueno N."/>
            <person name="Matsuda Y."/>
            <person name="Jan Veenstra G."/>
            <person name="Fujiyama A."/>
            <person name="Harland R."/>
            <person name="Taira M."/>
            <person name="Rokhsar D.S."/>
        </authorList>
    </citation>
    <scope>NUCLEOTIDE SEQUENCE</scope>
    <source>
        <strain evidence="1">J</strain>
        <tissue evidence="1">Blood</tissue>
    </source>
</reference>
<dbReference type="EMBL" id="KV528133">
    <property type="protein sequence ID" value="OCT55179.1"/>
    <property type="molecule type" value="Genomic_DNA"/>
</dbReference>
<dbReference type="AlphaFoldDB" id="A0A974BNF3"/>
<organism evidence="1">
    <name type="scientific">Xenopus laevis</name>
    <name type="common">African clawed frog</name>
    <dbReference type="NCBI Taxonomy" id="8355"/>
    <lineage>
        <taxon>Eukaryota</taxon>
        <taxon>Metazoa</taxon>
        <taxon>Chordata</taxon>
        <taxon>Craniata</taxon>
        <taxon>Vertebrata</taxon>
        <taxon>Euteleostomi</taxon>
        <taxon>Amphibia</taxon>
        <taxon>Batrachia</taxon>
        <taxon>Anura</taxon>
        <taxon>Pipoidea</taxon>
        <taxon>Pipidae</taxon>
        <taxon>Xenopodinae</taxon>
        <taxon>Xenopus</taxon>
        <taxon>Xenopus</taxon>
    </lineage>
</organism>
<gene>
    <name evidence="1" type="ORF">XELAEV_18004075mg</name>
</gene>
<evidence type="ECO:0000313" key="1">
    <source>
        <dbReference type="EMBL" id="OCT55179.1"/>
    </source>
</evidence>
<protein>
    <submittedName>
        <fullName evidence="1">Uncharacterized protein</fullName>
    </submittedName>
</protein>
<sequence>MFLLIAFLIRYSKALRHGKKGYTTNFYSSNVSSYFFQSEAVSRDMLLLSFPCGSFQHQMLGKLWCCPC</sequence>